<reference evidence="11" key="1">
    <citation type="journal article" date="2015" name="Nature">
        <title>Complex archaea that bridge the gap between prokaryotes and eukaryotes.</title>
        <authorList>
            <person name="Spang A."/>
            <person name="Saw J.H."/>
            <person name="Jorgensen S.L."/>
            <person name="Zaremba-Niedzwiedzka K."/>
            <person name="Martijn J."/>
            <person name="Lind A.E."/>
            <person name="van Eijk R."/>
            <person name="Schleper C."/>
            <person name="Guy L."/>
            <person name="Ettema T.J."/>
        </authorList>
    </citation>
    <scope>NUCLEOTIDE SEQUENCE</scope>
</reference>
<dbReference type="EC" id="3.5.1.108" evidence="3"/>
<dbReference type="Gene3D" id="3.30.1700.10">
    <property type="entry name" value="lpxc deacetylase, domain 2"/>
    <property type="match status" value="1"/>
</dbReference>
<evidence type="ECO:0000256" key="10">
    <source>
        <dbReference type="ARBA" id="ARBA00024535"/>
    </source>
</evidence>
<keyword evidence="8" id="KW-0862">Zinc</keyword>
<proteinExistence type="inferred from homology"/>
<dbReference type="HAMAP" id="MF_00388">
    <property type="entry name" value="LpxC"/>
    <property type="match status" value="1"/>
</dbReference>
<evidence type="ECO:0000256" key="4">
    <source>
        <dbReference type="ARBA" id="ARBA00022516"/>
    </source>
</evidence>
<dbReference type="Pfam" id="PF03331">
    <property type="entry name" value="LpxC"/>
    <property type="match status" value="1"/>
</dbReference>
<organism evidence="11">
    <name type="scientific">marine sediment metagenome</name>
    <dbReference type="NCBI Taxonomy" id="412755"/>
    <lineage>
        <taxon>unclassified sequences</taxon>
        <taxon>metagenomes</taxon>
        <taxon>ecological metagenomes</taxon>
    </lineage>
</organism>
<evidence type="ECO:0000256" key="1">
    <source>
        <dbReference type="ARBA" id="ARBA00001947"/>
    </source>
</evidence>
<dbReference type="UniPathway" id="UPA00359">
    <property type="reaction ID" value="UER00478"/>
</dbReference>
<name>A0A0F9FCT5_9ZZZZ</name>
<comment type="cofactor">
    <cofactor evidence="1">
        <name>Zn(2+)</name>
        <dbReference type="ChEBI" id="CHEBI:29105"/>
    </cofactor>
</comment>
<dbReference type="PANTHER" id="PTHR33694">
    <property type="entry name" value="UDP-3-O-ACYL-N-ACETYLGLUCOSAMINE DEACETYLASE 1, MITOCHONDRIAL-RELATED"/>
    <property type="match status" value="1"/>
</dbReference>
<keyword evidence="9" id="KW-0443">Lipid metabolism</keyword>
<keyword evidence="4" id="KW-0444">Lipid biosynthesis</keyword>
<dbReference type="SUPFAM" id="SSF54211">
    <property type="entry name" value="Ribosomal protein S5 domain 2-like"/>
    <property type="match status" value="2"/>
</dbReference>
<evidence type="ECO:0000256" key="3">
    <source>
        <dbReference type="ARBA" id="ARBA00012745"/>
    </source>
</evidence>
<evidence type="ECO:0000256" key="6">
    <source>
        <dbReference type="ARBA" id="ARBA00022723"/>
    </source>
</evidence>
<comment type="caution">
    <text evidence="11">The sequence shown here is derived from an EMBL/GenBank/DDBJ whole genome shotgun (WGS) entry which is preliminary data.</text>
</comment>
<evidence type="ECO:0000256" key="8">
    <source>
        <dbReference type="ARBA" id="ARBA00022833"/>
    </source>
</evidence>
<dbReference type="InterPro" id="IPR004463">
    <property type="entry name" value="UDP-acyl_GlcNac_deAcase"/>
</dbReference>
<evidence type="ECO:0000256" key="5">
    <source>
        <dbReference type="ARBA" id="ARBA00022556"/>
    </source>
</evidence>
<keyword evidence="6" id="KW-0479">Metal-binding</keyword>
<dbReference type="NCBIfam" id="TIGR00325">
    <property type="entry name" value="lpxC"/>
    <property type="match status" value="1"/>
</dbReference>
<dbReference type="InterPro" id="IPR015870">
    <property type="entry name" value="UDP-acyl_N-AcGlcN_deAcase_N"/>
</dbReference>
<keyword evidence="7" id="KW-0378">Hydrolase</keyword>
<protein>
    <recommendedName>
        <fullName evidence="3">UDP-3-O-acyl-N-acetylglucosamine deacetylase</fullName>
        <ecNumber evidence="3">3.5.1.108</ecNumber>
    </recommendedName>
</protein>
<dbReference type="InterPro" id="IPR020568">
    <property type="entry name" value="Ribosomal_Su5_D2-typ_SF"/>
</dbReference>
<dbReference type="GO" id="GO:0046872">
    <property type="term" value="F:metal ion binding"/>
    <property type="evidence" value="ECO:0007669"/>
    <property type="project" value="UniProtKB-KW"/>
</dbReference>
<dbReference type="PANTHER" id="PTHR33694:SF1">
    <property type="entry name" value="UDP-3-O-ACYL-N-ACETYLGLUCOSAMINE DEACETYLASE 1, MITOCHONDRIAL-RELATED"/>
    <property type="match status" value="1"/>
</dbReference>
<evidence type="ECO:0000256" key="9">
    <source>
        <dbReference type="ARBA" id="ARBA00023098"/>
    </source>
</evidence>
<dbReference type="EMBL" id="LAZR01033139">
    <property type="protein sequence ID" value="KKL48947.1"/>
    <property type="molecule type" value="Genomic_DNA"/>
</dbReference>
<dbReference type="InterPro" id="IPR011334">
    <property type="entry name" value="UDP-acyl_GlcNac_deAcase_C"/>
</dbReference>
<evidence type="ECO:0000256" key="7">
    <source>
        <dbReference type="ARBA" id="ARBA00022801"/>
    </source>
</evidence>
<dbReference type="Gene3D" id="3.30.230.20">
    <property type="entry name" value="lpxc deacetylase, domain 1"/>
    <property type="match status" value="1"/>
</dbReference>
<dbReference type="GO" id="GO:0009245">
    <property type="term" value="P:lipid A biosynthetic process"/>
    <property type="evidence" value="ECO:0007669"/>
    <property type="project" value="UniProtKB-KW"/>
</dbReference>
<comment type="pathway">
    <text evidence="2">Glycolipid biosynthesis; lipid IV(A) biosynthesis; lipid IV(A) from (3R)-3-hydroxytetradecanoyl-[acyl-carrier-protein] and UDP-N-acetyl-alpha-D-glucosamine: step 2/6.</text>
</comment>
<evidence type="ECO:0000256" key="2">
    <source>
        <dbReference type="ARBA" id="ARBA00005002"/>
    </source>
</evidence>
<accession>A0A0F9FCT5</accession>
<comment type="catalytic activity">
    <reaction evidence="10">
        <text>a UDP-3-O-[(3R)-3-hydroxyacyl]-N-acetyl-alpha-D-glucosamine + H2O = a UDP-3-O-[(3R)-3-hydroxyacyl]-alpha-D-glucosamine + acetate</text>
        <dbReference type="Rhea" id="RHEA:67816"/>
        <dbReference type="ChEBI" id="CHEBI:15377"/>
        <dbReference type="ChEBI" id="CHEBI:30089"/>
        <dbReference type="ChEBI" id="CHEBI:137740"/>
        <dbReference type="ChEBI" id="CHEBI:173225"/>
        <dbReference type="EC" id="3.5.1.108"/>
    </reaction>
</comment>
<gene>
    <name evidence="11" type="ORF">LCGC14_2320420</name>
</gene>
<dbReference type="GO" id="GO:0016020">
    <property type="term" value="C:membrane"/>
    <property type="evidence" value="ECO:0007669"/>
    <property type="project" value="GOC"/>
</dbReference>
<dbReference type="AlphaFoldDB" id="A0A0F9FCT5"/>
<sequence length="290" mass="31990">MKNQQRTISRVVEYSGIGLFTGEEVRLCFKPSSVDTGINFVRTDIEGHPKIPASVETVSDSERQISLKKKGVGIKSIEHLMAALAGLGIDNIEIEINGNEVPAGDGSSLIFTQLLKGTGIVPLEKPKKTFYLKKELRVSNGDASIIALPYNKGLFLSYILDFNGSFLNRQCFEIEMTENNFSTQIASARTWGLSSVVEEFKKKGLGKGVTDDNSLILHEDGTITKPLSMTPANLRFPNECVRHKILDIIGDLYLTNLELNARIVATKSGHYLNACMAKKIIEISKKQINN</sequence>
<dbReference type="GO" id="GO:0103117">
    <property type="term" value="F:UDP-3-O-acyl-N-acetylglucosamine deacetylase activity"/>
    <property type="evidence" value="ECO:0007669"/>
    <property type="project" value="UniProtKB-EC"/>
</dbReference>
<keyword evidence="5" id="KW-0441">Lipid A biosynthesis</keyword>
<evidence type="ECO:0000313" key="11">
    <source>
        <dbReference type="EMBL" id="KKL48947.1"/>
    </source>
</evidence>